<dbReference type="OrthoDB" id="6355718at2759"/>
<dbReference type="CTD" id="115877655"/>
<sequence length="101" mass="11308">MRCSTVIIAIVVASFLSVTHCQFQLTNSEYVEKQLMCALDRGPCDFLGQQIKQALPNVIGKNCESCNARESAFAARIATFVQRNYPAIWVQLVQKYGNYGK</sequence>
<name>A0A1W4WBZ6_AGRPL</name>
<dbReference type="SUPFAM" id="SSF100910">
    <property type="entry name" value="Chemosensory protein Csp2"/>
    <property type="match status" value="1"/>
</dbReference>
<organism evidence="2 3">
    <name type="scientific">Agrilus planipennis</name>
    <name type="common">Emerald ash borer</name>
    <name type="synonym">Agrilus marcopoli</name>
    <dbReference type="NCBI Taxonomy" id="224129"/>
    <lineage>
        <taxon>Eukaryota</taxon>
        <taxon>Metazoa</taxon>
        <taxon>Ecdysozoa</taxon>
        <taxon>Arthropoda</taxon>
        <taxon>Hexapoda</taxon>
        <taxon>Insecta</taxon>
        <taxon>Pterygota</taxon>
        <taxon>Neoptera</taxon>
        <taxon>Endopterygota</taxon>
        <taxon>Coleoptera</taxon>
        <taxon>Polyphaga</taxon>
        <taxon>Elateriformia</taxon>
        <taxon>Buprestoidea</taxon>
        <taxon>Buprestidae</taxon>
        <taxon>Agrilinae</taxon>
        <taxon>Agrilus</taxon>
    </lineage>
</organism>
<dbReference type="RefSeq" id="XP_018321504.1">
    <property type="nucleotide sequence ID" value="XM_018466002.1"/>
</dbReference>
<keyword evidence="1" id="KW-0732">Signal</keyword>
<dbReference type="PANTHER" id="PTHR11257:SF8">
    <property type="entry name" value="GEO08457P1"/>
    <property type="match status" value="1"/>
</dbReference>
<dbReference type="InterPro" id="IPR036682">
    <property type="entry name" value="OS_D_A10/PebIII_sf"/>
</dbReference>
<proteinExistence type="predicted"/>
<dbReference type="PANTHER" id="PTHR11257">
    <property type="entry name" value="CHEMOSENSORY PROTEIN-RELATED"/>
    <property type="match status" value="1"/>
</dbReference>
<dbReference type="FunCoup" id="A0A1W4WBZ6">
    <property type="interactions" value="33"/>
</dbReference>
<dbReference type="Proteomes" id="UP000192223">
    <property type="component" value="Unplaced"/>
</dbReference>
<dbReference type="GeneID" id="108734435"/>
<keyword evidence="2" id="KW-1185">Reference proteome</keyword>
<protein>
    <submittedName>
        <fullName evidence="3">Uncharacterized protein LOC108734435</fullName>
    </submittedName>
</protein>
<evidence type="ECO:0000313" key="3">
    <source>
        <dbReference type="RefSeq" id="XP_018321504.1"/>
    </source>
</evidence>
<dbReference type="InParanoid" id="A0A1W4WBZ6"/>
<gene>
    <name evidence="3" type="primary">LOC108734435</name>
</gene>
<evidence type="ECO:0000256" key="1">
    <source>
        <dbReference type="SAM" id="SignalP"/>
    </source>
</evidence>
<feature type="chain" id="PRO_5010736364" evidence="1">
    <location>
        <begin position="22"/>
        <end position="101"/>
    </location>
</feature>
<dbReference type="InterPro" id="IPR005055">
    <property type="entry name" value="A10/PebIII"/>
</dbReference>
<dbReference type="Gene3D" id="1.10.2080.10">
    <property type="entry name" value="Insect odorant-binding protein A10/Ejaculatory bulb-specific protein 3"/>
    <property type="match status" value="1"/>
</dbReference>
<evidence type="ECO:0000313" key="2">
    <source>
        <dbReference type="Proteomes" id="UP000192223"/>
    </source>
</evidence>
<dbReference type="KEGG" id="apln:108734435"/>
<dbReference type="Pfam" id="PF03392">
    <property type="entry name" value="OS-D"/>
    <property type="match status" value="1"/>
</dbReference>
<dbReference type="AlphaFoldDB" id="A0A1W4WBZ6"/>
<reference evidence="3" key="1">
    <citation type="submission" date="2025-08" db="UniProtKB">
        <authorList>
            <consortium name="RefSeq"/>
        </authorList>
    </citation>
    <scope>IDENTIFICATION</scope>
    <source>
        <tissue evidence="3">Entire body</tissue>
    </source>
</reference>
<accession>A0A1W4WBZ6</accession>
<feature type="signal peptide" evidence="1">
    <location>
        <begin position="1"/>
        <end position="21"/>
    </location>
</feature>
<dbReference type="STRING" id="224129.A0A1W4WBZ6"/>